<proteinExistence type="predicted"/>
<comment type="catalytic activity">
    <reaction evidence="6">
        <text>NAD(+) + H2O = ADP-D-ribose + nicotinamide + H(+)</text>
        <dbReference type="Rhea" id="RHEA:16301"/>
        <dbReference type="ChEBI" id="CHEBI:15377"/>
        <dbReference type="ChEBI" id="CHEBI:15378"/>
        <dbReference type="ChEBI" id="CHEBI:17154"/>
        <dbReference type="ChEBI" id="CHEBI:57540"/>
        <dbReference type="ChEBI" id="CHEBI:57967"/>
        <dbReference type="EC" id="3.2.2.6"/>
    </reaction>
    <physiologicalReaction direction="left-to-right" evidence="6">
        <dbReference type="Rhea" id="RHEA:16302"/>
    </physiologicalReaction>
</comment>
<dbReference type="Pfam" id="PF01582">
    <property type="entry name" value="TIR"/>
    <property type="match status" value="1"/>
</dbReference>
<dbReference type="PANTHER" id="PTHR11017:SF340">
    <property type="entry name" value="NB-ARC-RELATED"/>
    <property type="match status" value="1"/>
</dbReference>
<dbReference type="InterPro" id="IPR000157">
    <property type="entry name" value="TIR_dom"/>
</dbReference>
<protein>
    <recommendedName>
        <fullName evidence="1">ADP-ribosyl cyclase/cyclic ADP-ribose hydrolase</fullName>
        <ecNumber evidence="1">3.2.2.6</ecNumber>
    </recommendedName>
</protein>
<dbReference type="PRINTS" id="PR00364">
    <property type="entry name" value="DISEASERSIST"/>
</dbReference>
<evidence type="ECO:0000256" key="1">
    <source>
        <dbReference type="ARBA" id="ARBA00011982"/>
    </source>
</evidence>
<dbReference type="Pfam" id="PF00931">
    <property type="entry name" value="NB-ARC"/>
    <property type="match status" value="1"/>
</dbReference>
<dbReference type="InterPro" id="IPR035897">
    <property type="entry name" value="Toll_tir_struct_dom_sf"/>
</dbReference>
<keyword evidence="3" id="KW-0677">Repeat</keyword>
<dbReference type="SMART" id="SM00255">
    <property type="entry name" value="TIR"/>
    <property type="match status" value="1"/>
</dbReference>
<keyword evidence="8" id="KW-1133">Transmembrane helix</keyword>
<keyword evidence="2" id="KW-0433">Leucine-rich repeat</keyword>
<accession>F8R6K3</accession>
<keyword evidence="5" id="KW-0520">NAD</keyword>
<dbReference type="GO" id="GO:0007165">
    <property type="term" value="P:signal transduction"/>
    <property type="evidence" value="ECO:0007669"/>
    <property type="project" value="InterPro"/>
</dbReference>
<dbReference type="FunFam" id="3.40.50.10140:FF:000007">
    <property type="entry name" value="Disease resistance protein (TIR-NBS-LRR class)"/>
    <property type="match status" value="1"/>
</dbReference>
<evidence type="ECO:0000256" key="2">
    <source>
        <dbReference type="ARBA" id="ARBA00022614"/>
    </source>
</evidence>
<dbReference type="AlphaFoldDB" id="F8R6K3"/>
<dbReference type="InterPro" id="IPR032675">
    <property type="entry name" value="LRR_dom_sf"/>
</dbReference>
<dbReference type="PROSITE" id="PS51450">
    <property type="entry name" value="LRR"/>
    <property type="match status" value="1"/>
</dbReference>
<feature type="compositionally biased region" description="Low complexity" evidence="7">
    <location>
        <begin position="62"/>
        <end position="73"/>
    </location>
</feature>
<dbReference type="InterPro" id="IPR001611">
    <property type="entry name" value="Leu-rich_rpt"/>
</dbReference>
<reference evidence="10" key="1">
    <citation type="journal article" date="2013" name="Theor. Appl. Genet.">
        <title>Positional cloning of a candidate gene for resistance to the sunflower downy mildew, Plasmopara halstedii race 300.</title>
        <authorList>
            <person name="Franchel J."/>
            <person name="Bouzidi M.F."/>
            <person name="Bronner G."/>
            <person name="Vear F."/>
            <person name="Nicolas P."/>
            <person name="Mouzeyar S."/>
        </authorList>
    </citation>
    <scope>NUCLEOTIDE SEQUENCE</scope>
</reference>
<evidence type="ECO:0000256" key="4">
    <source>
        <dbReference type="ARBA" id="ARBA00022821"/>
    </source>
</evidence>
<evidence type="ECO:0000313" key="10">
    <source>
        <dbReference type="EMBL" id="AEI27415.1"/>
    </source>
</evidence>
<dbReference type="SUPFAM" id="SSF52540">
    <property type="entry name" value="P-loop containing nucleoside triphosphate hydrolases"/>
    <property type="match status" value="1"/>
</dbReference>
<dbReference type="Gene3D" id="3.40.50.300">
    <property type="entry name" value="P-loop containing nucleotide triphosphate hydrolases"/>
    <property type="match status" value="1"/>
</dbReference>
<evidence type="ECO:0000256" key="8">
    <source>
        <dbReference type="SAM" id="Phobius"/>
    </source>
</evidence>
<keyword evidence="4" id="KW-0611">Plant defense</keyword>
<dbReference type="PANTHER" id="PTHR11017">
    <property type="entry name" value="LEUCINE-RICH REPEAT-CONTAINING PROTEIN"/>
    <property type="match status" value="1"/>
</dbReference>
<dbReference type="Pfam" id="PF23286">
    <property type="entry name" value="LRR_13"/>
    <property type="match status" value="1"/>
</dbReference>
<evidence type="ECO:0000256" key="7">
    <source>
        <dbReference type="SAM" id="MobiDB-lite"/>
    </source>
</evidence>
<feature type="region of interest" description="Disordered" evidence="7">
    <location>
        <begin position="48"/>
        <end position="74"/>
    </location>
</feature>
<keyword evidence="8" id="KW-0472">Membrane</keyword>
<dbReference type="InterPro" id="IPR027417">
    <property type="entry name" value="P-loop_NTPase"/>
</dbReference>
<dbReference type="SMART" id="SM00369">
    <property type="entry name" value="LRR_TYP"/>
    <property type="match status" value="2"/>
</dbReference>
<dbReference type="Gene3D" id="3.80.10.10">
    <property type="entry name" value="Ribonuclease Inhibitor"/>
    <property type="match status" value="3"/>
</dbReference>
<dbReference type="Pfam" id="PF23282">
    <property type="entry name" value="WHD_ROQ1"/>
    <property type="match status" value="1"/>
</dbReference>
<feature type="transmembrane region" description="Helical" evidence="8">
    <location>
        <begin position="20"/>
        <end position="40"/>
    </location>
</feature>
<organism evidence="10">
    <name type="scientific">Helianthus annuus</name>
    <name type="common">Common sunflower</name>
    <dbReference type="NCBI Taxonomy" id="4232"/>
    <lineage>
        <taxon>Eukaryota</taxon>
        <taxon>Viridiplantae</taxon>
        <taxon>Streptophyta</taxon>
        <taxon>Embryophyta</taxon>
        <taxon>Tracheophyta</taxon>
        <taxon>Spermatophyta</taxon>
        <taxon>Magnoliopsida</taxon>
        <taxon>eudicotyledons</taxon>
        <taxon>Gunneridae</taxon>
        <taxon>Pentapetalae</taxon>
        <taxon>asterids</taxon>
        <taxon>campanulids</taxon>
        <taxon>Asterales</taxon>
        <taxon>Asteraceae</taxon>
        <taxon>Asteroideae</taxon>
        <taxon>Heliantheae alliance</taxon>
        <taxon>Heliantheae</taxon>
        <taxon>Helianthus</taxon>
    </lineage>
</organism>
<keyword evidence="8" id="KW-0812">Transmembrane</keyword>
<dbReference type="InterPro" id="IPR002182">
    <property type="entry name" value="NB-ARC"/>
</dbReference>
<dbReference type="EC" id="3.2.2.6" evidence="1"/>
<dbReference type="InterPro" id="IPR058192">
    <property type="entry name" value="WHD_ROQ1-like"/>
</dbReference>
<dbReference type="GO" id="GO:0043531">
    <property type="term" value="F:ADP binding"/>
    <property type="evidence" value="ECO:0007669"/>
    <property type="project" value="InterPro"/>
</dbReference>
<dbReference type="SUPFAM" id="SSF52058">
    <property type="entry name" value="L domain-like"/>
    <property type="match status" value="1"/>
</dbReference>
<dbReference type="Gene3D" id="3.40.50.10140">
    <property type="entry name" value="Toll/interleukin-1 receptor homology (TIR) domain"/>
    <property type="match status" value="1"/>
</dbReference>
<dbReference type="InterPro" id="IPR042197">
    <property type="entry name" value="Apaf_helical"/>
</dbReference>
<dbReference type="Gene3D" id="1.10.8.430">
    <property type="entry name" value="Helical domain of apoptotic protease-activating factors"/>
    <property type="match status" value="1"/>
</dbReference>
<name>F8R6K3_HELAN</name>
<dbReference type="FunFam" id="1.10.8.430:FF:000002">
    <property type="entry name" value="Disease resistance protein (TIR-NBS-LRR class)"/>
    <property type="match status" value="1"/>
</dbReference>
<evidence type="ECO:0000256" key="6">
    <source>
        <dbReference type="ARBA" id="ARBA00047304"/>
    </source>
</evidence>
<dbReference type="PROSITE" id="PS50104">
    <property type="entry name" value="TIR"/>
    <property type="match status" value="1"/>
</dbReference>
<dbReference type="SUPFAM" id="SSF52200">
    <property type="entry name" value="Toll/Interleukin receptor TIR domain"/>
    <property type="match status" value="1"/>
</dbReference>
<dbReference type="InterPro" id="IPR003591">
    <property type="entry name" value="Leu-rich_rpt_typical-subtyp"/>
</dbReference>
<feature type="domain" description="TIR" evidence="9">
    <location>
        <begin position="76"/>
        <end position="240"/>
    </location>
</feature>
<dbReference type="GO" id="GO:0061809">
    <property type="term" value="F:NAD+ nucleosidase activity, cyclic ADP-ribose generating"/>
    <property type="evidence" value="ECO:0007669"/>
    <property type="project" value="UniProtKB-EC"/>
</dbReference>
<dbReference type="GO" id="GO:0051707">
    <property type="term" value="P:response to other organism"/>
    <property type="evidence" value="ECO:0007669"/>
    <property type="project" value="UniProtKB-ARBA"/>
</dbReference>
<dbReference type="EMBL" id="HM543461">
    <property type="protein sequence ID" value="AEI27415.1"/>
    <property type="molecule type" value="Genomic_DNA"/>
</dbReference>
<dbReference type="InterPro" id="IPR044974">
    <property type="entry name" value="Disease_R_plants"/>
</dbReference>
<sequence>MAAELMETLKEAITGLSPTTFFTVFATGVTVYYILSVFFMRGLSDHRQQHSPMSSEEEDVQSRSMASSSSSSSHPLKHEVFLSFRGEDTRRNFVDHLYKDLVQKGIQTYKDDETLPRGERIGRALLKAIQESRIAVVVFSQNYADSSWCLDELAHIMECVDTRGQILIPIFYYVEPSDVRKQNGKYGKAFSKHERKNKQKVESWRNALEKAGNLSGWVIDENSHEAQCISDIVGTISSRLSSLNTNDNKDLIGMETRLRDLKLMLEIGSGGVRMVGIWGVGGGGKTTLASAAYMEISHLFEACCLLENIREESSKHGLKKLQEKILSVALKTTVVVDSEIEGRSMIKRRLCHKRVLVVLDDVDELEQLEALAGSHDWFGEGSRIIITTRDKHLLSSRAHTNIYEVSLLSYYEAIKLFNRHAYYKDKPIEDYEKLSLRVVSYAGGLPLALKVLGSFLYDKDKDEWKSTLAKLKCIPEEKVMERLKISYDGLEPYQKDLFLDIACFMRHNYSLEMDEAMMVLDACNFYPVIGLKVLEQKSLIKVSKYGFEMHDLIEEMAHYIVRGEHPNNLEKHSRIWRWEDLRYLCDMGAAAPSMENEVLASFAMYYRSSHPGLSDVVANMKNLRWIKWDWYPASSFPSNFQPTKLRCLMLRSSWQETLWEGCKSLPNLKILDLRESKSLITTPDFEGLPCLERLILWGCESLEEIHPSIGYHKRLVFVNLTSCTALKRFPPIIHMKKLETLILDGCRRPQQFPDIQSNMDSLVTLDLSRTGIEIIPPSIGRFCTNLVSFNLSDCPRLKRIEGNFHLLKSLKDLNLYGCIGLQSFHHDGYVSLKRPQFPRFLRKLNLSWCKLGDGDILSDICELLNLQLLDLSGNNFSRLPSRISQLPCLKYLNLTCCARLAELPDLPSSIALLYVDGCDSLEIVRDLSYYKWLWKVTLGRMIGGERVLLSMLEFIEPHPWFNPTYTKNISFQMANELKYMINKGLNDELVHLKCMIMNDNGLNVELVRSKSKIGDLNEHPIDYSECWDEEYEDNKTFEITYDSKSSEIQILWEHR</sequence>
<evidence type="ECO:0000259" key="9">
    <source>
        <dbReference type="PROSITE" id="PS50104"/>
    </source>
</evidence>
<dbReference type="InterPro" id="IPR058546">
    <property type="entry name" value="RPS4B/Roq1-like_LRR"/>
</dbReference>
<evidence type="ECO:0000256" key="5">
    <source>
        <dbReference type="ARBA" id="ARBA00023027"/>
    </source>
</evidence>
<dbReference type="GO" id="GO:0006952">
    <property type="term" value="P:defense response"/>
    <property type="evidence" value="ECO:0007669"/>
    <property type="project" value="InterPro"/>
</dbReference>
<evidence type="ECO:0000256" key="3">
    <source>
        <dbReference type="ARBA" id="ARBA00022737"/>
    </source>
</evidence>